<evidence type="ECO:0000256" key="1">
    <source>
        <dbReference type="ARBA" id="ARBA00023015"/>
    </source>
</evidence>
<dbReference type="Pfam" id="PF00717">
    <property type="entry name" value="Peptidase_S24"/>
    <property type="match status" value="1"/>
</dbReference>
<dbReference type="GO" id="GO:0003677">
    <property type="term" value="F:DNA binding"/>
    <property type="evidence" value="ECO:0007669"/>
    <property type="project" value="UniProtKB-KW"/>
</dbReference>
<dbReference type="InterPro" id="IPR036286">
    <property type="entry name" value="LexA/Signal_pep-like_sf"/>
</dbReference>
<comment type="caution">
    <text evidence="5">The sequence shown here is derived from an EMBL/GenBank/DDBJ whole genome shotgun (WGS) entry which is preliminary data.</text>
</comment>
<dbReference type="AlphaFoldDB" id="A0A511N8J2"/>
<name>A0A511N8J2_DEIC1</name>
<evidence type="ECO:0000256" key="2">
    <source>
        <dbReference type="ARBA" id="ARBA00023125"/>
    </source>
</evidence>
<dbReference type="InterPro" id="IPR015927">
    <property type="entry name" value="Peptidase_S24_S26A/B/C"/>
</dbReference>
<keyword evidence="6" id="KW-1185">Reference proteome</keyword>
<gene>
    <name evidence="5" type="ORF">DC3_44330</name>
</gene>
<dbReference type="EMBL" id="BJXB01000024">
    <property type="protein sequence ID" value="GEM48798.1"/>
    <property type="molecule type" value="Genomic_DNA"/>
</dbReference>
<dbReference type="InterPro" id="IPR010982">
    <property type="entry name" value="Lambda_DNA-bd_dom_sf"/>
</dbReference>
<evidence type="ECO:0000313" key="5">
    <source>
        <dbReference type="EMBL" id="GEM48798.1"/>
    </source>
</evidence>
<proteinExistence type="predicted"/>
<sequence>MPRPKTAALNGPFNERIAERMKKLGMKRLEEFADHFGLGRTTVYALVQGRTSVTGAQVKPSIETLIKLATALEVPTHVLLYELDPTAYGAEILEEHPAVTKVPVLAASPRIPVVGQVGAGPDRSDQLEESILVEESFARGKNLVAFRVFGNSMEGGRNPIFDGDLVLVNTLDRGVTGGTVVARLEGDGHVCKRLILDPAGKPQYLTSTNPEYVDPTFAMIPADRVAEIVGSVVRVVRDIQSAS</sequence>
<evidence type="ECO:0000313" key="6">
    <source>
        <dbReference type="Proteomes" id="UP000321306"/>
    </source>
</evidence>
<dbReference type="CDD" id="cd06529">
    <property type="entry name" value="S24_LexA-like"/>
    <property type="match status" value="1"/>
</dbReference>
<dbReference type="SUPFAM" id="SSF47413">
    <property type="entry name" value="lambda repressor-like DNA-binding domains"/>
    <property type="match status" value="1"/>
</dbReference>
<dbReference type="InterPro" id="IPR039418">
    <property type="entry name" value="LexA-like"/>
</dbReference>
<reference evidence="5 6" key="1">
    <citation type="submission" date="2019-07" db="EMBL/GenBank/DDBJ databases">
        <title>Whole genome shotgun sequence of Deinococcus cellulosilyticus NBRC 106333.</title>
        <authorList>
            <person name="Hosoyama A."/>
            <person name="Uohara A."/>
            <person name="Ohji S."/>
            <person name="Ichikawa N."/>
        </authorList>
    </citation>
    <scope>NUCLEOTIDE SEQUENCE [LARGE SCALE GENOMIC DNA]</scope>
    <source>
        <strain evidence="5 6">NBRC 106333</strain>
    </source>
</reference>
<dbReference type="SUPFAM" id="SSF51306">
    <property type="entry name" value="LexA/Signal peptidase"/>
    <property type="match status" value="1"/>
</dbReference>
<keyword evidence="1" id="KW-0805">Transcription regulation</keyword>
<evidence type="ECO:0000256" key="3">
    <source>
        <dbReference type="ARBA" id="ARBA00023163"/>
    </source>
</evidence>
<feature type="domain" description="HTH cro/C1-type" evidence="4">
    <location>
        <begin position="17"/>
        <end position="79"/>
    </location>
</feature>
<accession>A0A511N8J2</accession>
<dbReference type="PANTHER" id="PTHR40661:SF3">
    <property type="entry name" value="FELS-1 PROPHAGE TRANSCRIPTIONAL REGULATOR"/>
    <property type="match status" value="1"/>
</dbReference>
<keyword evidence="2" id="KW-0238">DNA-binding</keyword>
<dbReference type="PROSITE" id="PS50943">
    <property type="entry name" value="HTH_CROC1"/>
    <property type="match status" value="1"/>
</dbReference>
<dbReference type="PANTHER" id="PTHR40661">
    <property type="match status" value="1"/>
</dbReference>
<dbReference type="Gene3D" id="2.10.109.10">
    <property type="entry name" value="Umud Fragment, subunit A"/>
    <property type="match status" value="1"/>
</dbReference>
<keyword evidence="3" id="KW-0804">Transcription</keyword>
<protein>
    <recommendedName>
        <fullName evidence="4">HTH cro/C1-type domain-containing protein</fullName>
    </recommendedName>
</protein>
<dbReference type="InterPro" id="IPR001387">
    <property type="entry name" value="Cro/C1-type_HTH"/>
</dbReference>
<dbReference type="CDD" id="cd00093">
    <property type="entry name" value="HTH_XRE"/>
    <property type="match status" value="1"/>
</dbReference>
<organism evidence="5 6">
    <name type="scientific">Deinococcus cellulosilyticus (strain DSM 18568 / NBRC 106333 / KACC 11606 / 5516J-15)</name>
    <dbReference type="NCBI Taxonomy" id="1223518"/>
    <lineage>
        <taxon>Bacteria</taxon>
        <taxon>Thermotogati</taxon>
        <taxon>Deinococcota</taxon>
        <taxon>Deinococci</taxon>
        <taxon>Deinococcales</taxon>
        <taxon>Deinococcaceae</taxon>
        <taxon>Deinococcus</taxon>
    </lineage>
</organism>
<dbReference type="Pfam" id="PF01381">
    <property type="entry name" value="HTH_3"/>
    <property type="match status" value="1"/>
</dbReference>
<evidence type="ECO:0000259" key="4">
    <source>
        <dbReference type="PROSITE" id="PS50943"/>
    </source>
</evidence>
<dbReference type="SMART" id="SM00530">
    <property type="entry name" value="HTH_XRE"/>
    <property type="match status" value="1"/>
</dbReference>
<dbReference type="Gene3D" id="1.10.260.40">
    <property type="entry name" value="lambda repressor-like DNA-binding domains"/>
    <property type="match status" value="1"/>
</dbReference>
<dbReference type="Proteomes" id="UP000321306">
    <property type="component" value="Unassembled WGS sequence"/>
</dbReference>